<dbReference type="OMA" id="KILAFQV"/>
<dbReference type="AlphaFoldDB" id="A0A1Y1I678"/>
<dbReference type="SUPFAM" id="SSF81383">
    <property type="entry name" value="F-box domain"/>
    <property type="match status" value="1"/>
</dbReference>
<dbReference type="InterPro" id="IPR050113">
    <property type="entry name" value="Ub_conjugating_enzyme"/>
</dbReference>
<evidence type="ECO:0000313" key="5">
    <source>
        <dbReference type="Proteomes" id="UP000054558"/>
    </source>
</evidence>
<reference evidence="4 5" key="1">
    <citation type="journal article" date="2014" name="Nat. Commun.">
        <title>Klebsormidium flaccidum genome reveals primary factors for plant terrestrial adaptation.</title>
        <authorList>
            <person name="Hori K."/>
            <person name="Maruyama F."/>
            <person name="Fujisawa T."/>
            <person name="Togashi T."/>
            <person name="Yamamoto N."/>
            <person name="Seo M."/>
            <person name="Sato S."/>
            <person name="Yamada T."/>
            <person name="Mori H."/>
            <person name="Tajima N."/>
            <person name="Moriyama T."/>
            <person name="Ikeuchi M."/>
            <person name="Watanabe M."/>
            <person name="Wada H."/>
            <person name="Kobayashi K."/>
            <person name="Saito M."/>
            <person name="Masuda T."/>
            <person name="Sasaki-Sekimoto Y."/>
            <person name="Mashiguchi K."/>
            <person name="Awai K."/>
            <person name="Shimojima M."/>
            <person name="Masuda S."/>
            <person name="Iwai M."/>
            <person name="Nobusawa T."/>
            <person name="Narise T."/>
            <person name="Kondo S."/>
            <person name="Saito H."/>
            <person name="Sato R."/>
            <person name="Murakawa M."/>
            <person name="Ihara Y."/>
            <person name="Oshima-Yamada Y."/>
            <person name="Ohtaka K."/>
            <person name="Satoh M."/>
            <person name="Sonobe K."/>
            <person name="Ishii M."/>
            <person name="Ohtani R."/>
            <person name="Kanamori-Sato M."/>
            <person name="Honoki R."/>
            <person name="Miyazaki D."/>
            <person name="Mochizuki H."/>
            <person name="Umetsu J."/>
            <person name="Higashi K."/>
            <person name="Shibata D."/>
            <person name="Kamiya Y."/>
            <person name="Sato N."/>
            <person name="Nakamura Y."/>
            <person name="Tabata S."/>
            <person name="Ida S."/>
            <person name="Kurokawa K."/>
            <person name="Ohta H."/>
        </authorList>
    </citation>
    <scope>NUCLEOTIDE SEQUENCE [LARGE SCALE GENOMIC DNA]</scope>
    <source>
        <strain evidence="4 5">NIES-2285</strain>
    </source>
</reference>
<gene>
    <name evidence="4" type="ORF">KFL_001990050</name>
</gene>
<evidence type="ECO:0000256" key="1">
    <source>
        <dbReference type="SAM" id="MobiDB-lite"/>
    </source>
</evidence>
<evidence type="ECO:0000259" key="3">
    <source>
        <dbReference type="PROSITE" id="PS50181"/>
    </source>
</evidence>
<feature type="compositionally biased region" description="Low complexity" evidence="1">
    <location>
        <begin position="248"/>
        <end position="279"/>
    </location>
</feature>
<keyword evidence="5" id="KW-1185">Reference proteome</keyword>
<evidence type="ECO:0000313" key="4">
    <source>
        <dbReference type="EMBL" id="GAQ84651.1"/>
    </source>
</evidence>
<dbReference type="SMART" id="SM00212">
    <property type="entry name" value="UBCc"/>
    <property type="match status" value="1"/>
</dbReference>
<accession>A0A1Y1I678</accession>
<dbReference type="PROSITE" id="PS50127">
    <property type="entry name" value="UBC_2"/>
    <property type="match status" value="1"/>
</dbReference>
<proteinExistence type="predicted"/>
<evidence type="ECO:0000259" key="2">
    <source>
        <dbReference type="PROSITE" id="PS50127"/>
    </source>
</evidence>
<feature type="region of interest" description="Disordered" evidence="1">
    <location>
        <begin position="214"/>
        <end position="279"/>
    </location>
</feature>
<dbReference type="Gene3D" id="3.10.110.10">
    <property type="entry name" value="Ubiquitin Conjugating Enzyme"/>
    <property type="match status" value="1"/>
</dbReference>
<dbReference type="InterPro" id="IPR016135">
    <property type="entry name" value="UBQ-conjugating_enzyme/RWD"/>
</dbReference>
<dbReference type="InterPro" id="IPR000608">
    <property type="entry name" value="UBC"/>
</dbReference>
<dbReference type="PANTHER" id="PTHR24067">
    <property type="entry name" value="UBIQUITIN-CONJUGATING ENZYME E2"/>
    <property type="match status" value="1"/>
</dbReference>
<feature type="domain" description="F-box" evidence="3">
    <location>
        <begin position="279"/>
        <end position="325"/>
    </location>
</feature>
<dbReference type="OrthoDB" id="109543at2759"/>
<dbReference type="InterPro" id="IPR036047">
    <property type="entry name" value="F-box-like_dom_sf"/>
</dbReference>
<dbReference type="CDD" id="cd23955">
    <property type="entry name" value="UBCc_invertebrate"/>
    <property type="match status" value="1"/>
</dbReference>
<name>A0A1Y1I678_KLENI</name>
<dbReference type="PROSITE" id="PS50181">
    <property type="entry name" value="FBOX"/>
    <property type="match status" value="1"/>
</dbReference>
<dbReference type="Pfam" id="PF00179">
    <property type="entry name" value="UQ_con"/>
    <property type="match status" value="1"/>
</dbReference>
<protein>
    <submittedName>
        <fullName evidence="4">Ubiquitin-conjugating enzyme</fullName>
    </submittedName>
</protein>
<feature type="domain" description="UBC core" evidence="2">
    <location>
        <begin position="15"/>
        <end position="167"/>
    </location>
</feature>
<dbReference type="InterPro" id="IPR001810">
    <property type="entry name" value="F-box_dom"/>
</dbReference>
<organism evidence="4 5">
    <name type="scientific">Klebsormidium nitens</name>
    <name type="common">Green alga</name>
    <name type="synonym">Ulothrix nitens</name>
    <dbReference type="NCBI Taxonomy" id="105231"/>
    <lineage>
        <taxon>Eukaryota</taxon>
        <taxon>Viridiplantae</taxon>
        <taxon>Streptophyta</taxon>
        <taxon>Klebsormidiophyceae</taxon>
        <taxon>Klebsormidiales</taxon>
        <taxon>Klebsormidiaceae</taxon>
        <taxon>Klebsormidium</taxon>
    </lineage>
</organism>
<dbReference type="STRING" id="105231.A0A1Y1I678"/>
<dbReference type="EMBL" id="DF237148">
    <property type="protein sequence ID" value="GAQ84651.1"/>
    <property type="molecule type" value="Genomic_DNA"/>
</dbReference>
<dbReference type="SUPFAM" id="SSF54495">
    <property type="entry name" value="UBC-like"/>
    <property type="match status" value="1"/>
</dbReference>
<dbReference type="Proteomes" id="UP000054558">
    <property type="component" value="Unassembled WGS sequence"/>
</dbReference>
<sequence length="682" mass="76157">MGYRSTDRRDPLSKEAQQRLMRDWKEVQKEPIHTVKARPLEKDISEWLCTLQPNEGPYQGIPFHLVLKFPSDYPNRPPFVRVCTFLSHPNVFEEWICLYMIKEPEEASGPYRGWSTAYSVQSVLLQLQSFLFAENVPQVQDPDASDSDDDPDEYRHAAASKVYTVVNRADQNEVEDARRDAAAFICAGCGFRGAAIAAGERARESAQAACDAQRVGSLDDPCTASGDPEDSSYDSESASARSSKRARLALTPAARPSAAQTPRPSAPAASKPPARNPAADRLSELPADVLVEVMDRLDAAALSALVRANRHYARAATERGAWVRRELQCFHTKRGFGEEVLGFGMSVKGLETPGAKRLNWWLPLLLDEQHCARALPLLKGTIAALATDPRRSKVTHVAILDMARHFSPLDTLKVLPRLMNGMVVSFMKQDGSEKHVNLHASEKALLGYCQLHHMLLRLAQDYPVIQAAVDRALSRFHSNLSAREKNETPDLGELLVLLSVAKTGGVTWASLAPAFVAESFDRNVLWLLKAHPELAILEASDTVSEHRLATTFRETAVTRRLIMFQVAFLLLVRPSGSSVRDILAEYAQRYGYPWPGLTRKLQKTWYDVLKVATWPDFYSQLGLACPPTSLALCSTLRQSVVSSSQKGYHSMKRLWQGHPRDLLDLRRRYEPTLRAHYPNCLV</sequence>